<dbReference type="Proteomes" id="UP000886887">
    <property type="component" value="Unassembled WGS sequence"/>
</dbReference>
<evidence type="ECO:0000256" key="12">
    <source>
        <dbReference type="ARBA" id="ARBA00048594"/>
    </source>
</evidence>
<dbReference type="GO" id="GO:0005524">
    <property type="term" value="F:ATP binding"/>
    <property type="evidence" value="ECO:0007669"/>
    <property type="project" value="UniProtKB-UniRule"/>
</dbReference>
<evidence type="ECO:0000256" key="13">
    <source>
        <dbReference type="HAMAP-Rule" id="MF_00328"/>
    </source>
</evidence>
<dbReference type="NCBIfam" id="TIGR03263">
    <property type="entry name" value="guanyl_kin"/>
    <property type="match status" value="1"/>
</dbReference>
<evidence type="ECO:0000256" key="11">
    <source>
        <dbReference type="ARBA" id="ARBA00030128"/>
    </source>
</evidence>
<dbReference type="PROSITE" id="PS00856">
    <property type="entry name" value="GUANYLATE_KINASE_1"/>
    <property type="match status" value="1"/>
</dbReference>
<comment type="caution">
    <text evidence="15">The sequence shown here is derived from an EMBL/GenBank/DDBJ whole genome shotgun (WGS) entry which is preliminary data.</text>
</comment>
<dbReference type="PANTHER" id="PTHR23117:SF13">
    <property type="entry name" value="GUANYLATE KINASE"/>
    <property type="match status" value="1"/>
</dbReference>
<evidence type="ECO:0000256" key="1">
    <source>
        <dbReference type="ARBA" id="ARBA00003531"/>
    </source>
</evidence>
<dbReference type="HAMAP" id="MF_00328">
    <property type="entry name" value="Guanylate_kinase"/>
    <property type="match status" value="1"/>
</dbReference>
<evidence type="ECO:0000256" key="9">
    <source>
        <dbReference type="ARBA" id="ARBA00022777"/>
    </source>
</evidence>
<keyword evidence="7 13" id="KW-0808">Transferase</keyword>
<dbReference type="EC" id="2.7.4.8" evidence="4 13"/>
<dbReference type="AlphaFoldDB" id="A0A9D1CRT8"/>
<dbReference type="InterPro" id="IPR008145">
    <property type="entry name" value="GK/Ca_channel_bsu"/>
</dbReference>
<comment type="similarity">
    <text evidence="3 13">Belongs to the guanylate kinase family.</text>
</comment>
<dbReference type="GO" id="GO:0004385">
    <property type="term" value="F:GMP kinase activity"/>
    <property type="evidence" value="ECO:0007669"/>
    <property type="project" value="UniProtKB-UniRule"/>
</dbReference>
<dbReference type="InterPro" id="IPR008144">
    <property type="entry name" value="Guanylate_kin-like_dom"/>
</dbReference>
<dbReference type="EMBL" id="DVFJ01000036">
    <property type="protein sequence ID" value="HIQ72513.1"/>
    <property type="molecule type" value="Genomic_DNA"/>
</dbReference>
<dbReference type="CDD" id="cd00071">
    <property type="entry name" value="GMPK"/>
    <property type="match status" value="1"/>
</dbReference>
<keyword evidence="9 13" id="KW-0418">Kinase</keyword>
<evidence type="ECO:0000256" key="3">
    <source>
        <dbReference type="ARBA" id="ARBA00005790"/>
    </source>
</evidence>
<sequence length="202" mass="22428">MEAKRKGMLLVISGPSGAGKGTLAKRLLDDDPTFRFSVSATTRGPRVGEENGVHYHFISDDEFQARVDTGDFLECAVVHGHRYGTPRAEVLSSLERGENMLLDIDPQGARSVAAAMPDCVTVFILPPSYEELRVRLHTRNTENETEINRRLGNAKGEIDQLGRYQYAIVNTTVEEAIVQLKAIVAAEKQRTTRFFPVIPEKS</sequence>
<dbReference type="Pfam" id="PF00625">
    <property type="entry name" value="Guanylate_kin"/>
    <property type="match status" value="1"/>
</dbReference>
<evidence type="ECO:0000256" key="10">
    <source>
        <dbReference type="ARBA" id="ARBA00022840"/>
    </source>
</evidence>
<name>A0A9D1CRT8_9FIRM</name>
<evidence type="ECO:0000256" key="4">
    <source>
        <dbReference type="ARBA" id="ARBA00012961"/>
    </source>
</evidence>
<feature type="binding site" evidence="13">
    <location>
        <begin position="14"/>
        <end position="21"/>
    </location>
    <ligand>
        <name>ATP</name>
        <dbReference type="ChEBI" id="CHEBI:30616"/>
    </ligand>
</feature>
<dbReference type="SMART" id="SM00072">
    <property type="entry name" value="GuKc"/>
    <property type="match status" value="1"/>
</dbReference>
<proteinExistence type="inferred from homology"/>
<reference evidence="15" key="2">
    <citation type="journal article" date="2021" name="PeerJ">
        <title>Extensive microbial diversity within the chicken gut microbiome revealed by metagenomics and culture.</title>
        <authorList>
            <person name="Gilroy R."/>
            <person name="Ravi A."/>
            <person name="Getino M."/>
            <person name="Pursley I."/>
            <person name="Horton D.L."/>
            <person name="Alikhan N.F."/>
            <person name="Baker D."/>
            <person name="Gharbi K."/>
            <person name="Hall N."/>
            <person name="Watson M."/>
            <person name="Adriaenssens E.M."/>
            <person name="Foster-Nyarko E."/>
            <person name="Jarju S."/>
            <person name="Secka A."/>
            <person name="Antonio M."/>
            <person name="Oren A."/>
            <person name="Chaudhuri R.R."/>
            <person name="La Ragione R."/>
            <person name="Hildebrand F."/>
            <person name="Pallen M.J."/>
        </authorList>
    </citation>
    <scope>NUCLEOTIDE SEQUENCE</scope>
    <source>
        <strain evidence="15">ChiSxjej2B14-6234</strain>
    </source>
</reference>
<protein>
    <recommendedName>
        <fullName evidence="5 13">Guanylate kinase</fullName>
        <ecNumber evidence="4 13">2.7.4.8</ecNumber>
    </recommendedName>
    <alternativeName>
        <fullName evidence="11 13">GMP kinase</fullName>
    </alternativeName>
</protein>
<comment type="function">
    <text evidence="1 13">Essential for recycling GMP and indirectly, cGMP.</text>
</comment>
<gene>
    <name evidence="13 15" type="primary">gmk</name>
    <name evidence="15" type="ORF">IAB73_09955</name>
</gene>
<keyword evidence="8 13" id="KW-0547">Nucleotide-binding</keyword>
<accession>A0A9D1CRT8</accession>
<dbReference type="InterPro" id="IPR017665">
    <property type="entry name" value="Guanylate_kinase"/>
</dbReference>
<dbReference type="Gene3D" id="3.30.63.10">
    <property type="entry name" value="Guanylate Kinase phosphate binding domain"/>
    <property type="match status" value="1"/>
</dbReference>
<dbReference type="PANTHER" id="PTHR23117">
    <property type="entry name" value="GUANYLATE KINASE-RELATED"/>
    <property type="match status" value="1"/>
</dbReference>
<evidence type="ECO:0000259" key="14">
    <source>
        <dbReference type="PROSITE" id="PS50052"/>
    </source>
</evidence>
<dbReference type="GO" id="GO:0005829">
    <property type="term" value="C:cytosol"/>
    <property type="evidence" value="ECO:0007669"/>
    <property type="project" value="TreeGrafter"/>
</dbReference>
<evidence type="ECO:0000256" key="8">
    <source>
        <dbReference type="ARBA" id="ARBA00022741"/>
    </source>
</evidence>
<keyword evidence="10 13" id="KW-0067">ATP-binding</keyword>
<evidence type="ECO:0000256" key="7">
    <source>
        <dbReference type="ARBA" id="ARBA00022679"/>
    </source>
</evidence>
<dbReference type="InterPro" id="IPR020590">
    <property type="entry name" value="Guanylate_kinase_CS"/>
</dbReference>
<dbReference type="PROSITE" id="PS50052">
    <property type="entry name" value="GUANYLATE_KINASE_2"/>
    <property type="match status" value="1"/>
</dbReference>
<evidence type="ECO:0000256" key="6">
    <source>
        <dbReference type="ARBA" id="ARBA00022490"/>
    </source>
</evidence>
<evidence type="ECO:0000256" key="2">
    <source>
        <dbReference type="ARBA" id="ARBA00004496"/>
    </source>
</evidence>
<dbReference type="Gene3D" id="3.40.50.300">
    <property type="entry name" value="P-loop containing nucleotide triphosphate hydrolases"/>
    <property type="match status" value="2"/>
</dbReference>
<comment type="subcellular location">
    <subcellularLocation>
        <location evidence="2 13">Cytoplasm</location>
    </subcellularLocation>
</comment>
<evidence type="ECO:0000313" key="15">
    <source>
        <dbReference type="EMBL" id="HIQ72513.1"/>
    </source>
</evidence>
<keyword evidence="6 13" id="KW-0963">Cytoplasm</keyword>
<evidence type="ECO:0000256" key="5">
    <source>
        <dbReference type="ARBA" id="ARBA00016296"/>
    </source>
</evidence>
<feature type="domain" description="Guanylate kinase-like" evidence="14">
    <location>
        <begin position="7"/>
        <end position="185"/>
    </location>
</feature>
<evidence type="ECO:0000313" key="16">
    <source>
        <dbReference type="Proteomes" id="UP000886887"/>
    </source>
</evidence>
<comment type="catalytic activity">
    <reaction evidence="12 13">
        <text>GMP + ATP = GDP + ADP</text>
        <dbReference type="Rhea" id="RHEA:20780"/>
        <dbReference type="ChEBI" id="CHEBI:30616"/>
        <dbReference type="ChEBI" id="CHEBI:58115"/>
        <dbReference type="ChEBI" id="CHEBI:58189"/>
        <dbReference type="ChEBI" id="CHEBI:456216"/>
        <dbReference type="EC" id="2.7.4.8"/>
    </reaction>
</comment>
<dbReference type="SUPFAM" id="SSF52540">
    <property type="entry name" value="P-loop containing nucleoside triphosphate hydrolases"/>
    <property type="match status" value="1"/>
</dbReference>
<reference evidence="15" key="1">
    <citation type="submission" date="2020-10" db="EMBL/GenBank/DDBJ databases">
        <authorList>
            <person name="Gilroy R."/>
        </authorList>
    </citation>
    <scope>NUCLEOTIDE SEQUENCE</scope>
    <source>
        <strain evidence="15">ChiSxjej2B14-6234</strain>
    </source>
</reference>
<dbReference type="InterPro" id="IPR027417">
    <property type="entry name" value="P-loop_NTPase"/>
</dbReference>
<organism evidence="15 16">
    <name type="scientific">Candidatus Onthenecus intestinigallinarum</name>
    <dbReference type="NCBI Taxonomy" id="2840875"/>
    <lineage>
        <taxon>Bacteria</taxon>
        <taxon>Bacillati</taxon>
        <taxon>Bacillota</taxon>
        <taxon>Clostridia</taxon>
        <taxon>Eubacteriales</taxon>
        <taxon>Candidatus Onthenecus</taxon>
    </lineage>
</organism>
<dbReference type="FunFam" id="3.30.63.10:FF:000005">
    <property type="entry name" value="Guanylate kinase"/>
    <property type="match status" value="1"/>
</dbReference>